<sequence>MFFRGCVIQAQPLCVGSSSVGVRQAEHTEVFFRISLWSSTGVSLVFLSDAAVPAS</sequence>
<gene>
    <name evidence="1" type="ORF">GCM10022247_20340</name>
</gene>
<evidence type="ECO:0000313" key="2">
    <source>
        <dbReference type="Proteomes" id="UP001501747"/>
    </source>
</evidence>
<evidence type="ECO:0000313" key="1">
    <source>
        <dbReference type="EMBL" id="GAA3999940.1"/>
    </source>
</evidence>
<comment type="caution">
    <text evidence="1">The sequence shown here is derived from an EMBL/GenBank/DDBJ whole genome shotgun (WGS) entry which is preliminary data.</text>
</comment>
<accession>A0ABP7RN56</accession>
<proteinExistence type="predicted"/>
<reference evidence="2" key="1">
    <citation type="journal article" date="2019" name="Int. J. Syst. Evol. Microbiol.">
        <title>The Global Catalogue of Microorganisms (GCM) 10K type strain sequencing project: providing services to taxonomists for standard genome sequencing and annotation.</title>
        <authorList>
            <consortium name="The Broad Institute Genomics Platform"/>
            <consortium name="The Broad Institute Genome Sequencing Center for Infectious Disease"/>
            <person name="Wu L."/>
            <person name="Ma J."/>
        </authorList>
    </citation>
    <scope>NUCLEOTIDE SEQUENCE [LARGE SCALE GENOMIC DNA]</scope>
    <source>
        <strain evidence="2">JCM 17342</strain>
    </source>
</reference>
<organism evidence="1 2">
    <name type="scientific">Allokutzneria multivorans</name>
    <dbReference type="NCBI Taxonomy" id="1142134"/>
    <lineage>
        <taxon>Bacteria</taxon>
        <taxon>Bacillati</taxon>
        <taxon>Actinomycetota</taxon>
        <taxon>Actinomycetes</taxon>
        <taxon>Pseudonocardiales</taxon>
        <taxon>Pseudonocardiaceae</taxon>
        <taxon>Allokutzneria</taxon>
    </lineage>
</organism>
<name>A0ABP7RN56_9PSEU</name>
<dbReference type="Proteomes" id="UP001501747">
    <property type="component" value="Unassembled WGS sequence"/>
</dbReference>
<protein>
    <submittedName>
        <fullName evidence="1">Uncharacterized protein</fullName>
    </submittedName>
</protein>
<keyword evidence="2" id="KW-1185">Reference proteome</keyword>
<dbReference type="EMBL" id="BAABAL010000006">
    <property type="protein sequence ID" value="GAA3999940.1"/>
    <property type="molecule type" value="Genomic_DNA"/>
</dbReference>